<protein>
    <recommendedName>
        <fullName evidence="3">Polymerase nucleotidyl transferase domain-containing protein</fullName>
    </recommendedName>
</protein>
<name>A0A2A2PSK0_9PSED</name>
<dbReference type="Proteomes" id="UP000217830">
    <property type="component" value="Unassembled WGS sequence"/>
</dbReference>
<gene>
    <name evidence="1" type="ORF">CKQ80_23735</name>
</gene>
<evidence type="ECO:0000313" key="2">
    <source>
        <dbReference type="Proteomes" id="UP000217830"/>
    </source>
</evidence>
<dbReference type="EMBL" id="NRST01000001">
    <property type="protein sequence ID" value="PAW58191.1"/>
    <property type="molecule type" value="Genomic_DNA"/>
</dbReference>
<dbReference type="GeneID" id="78557406"/>
<organism evidence="1 2">
    <name type="scientific">Pseudomonas moraviensis</name>
    <dbReference type="NCBI Taxonomy" id="321662"/>
    <lineage>
        <taxon>Bacteria</taxon>
        <taxon>Pseudomonadati</taxon>
        <taxon>Pseudomonadota</taxon>
        <taxon>Gammaproteobacteria</taxon>
        <taxon>Pseudomonadales</taxon>
        <taxon>Pseudomonadaceae</taxon>
        <taxon>Pseudomonas</taxon>
    </lineage>
</organism>
<dbReference type="RefSeq" id="WP_010568077.1">
    <property type="nucleotide sequence ID" value="NZ_NRSS01000003.1"/>
</dbReference>
<dbReference type="InterPro" id="IPR053860">
    <property type="entry name" value="DUF6932"/>
</dbReference>
<sequence length="153" mass="17310">MTQEKIDYPPLLPGGIHDYTLDSLKPLTVDKFPDSARRKGLFGTLGIYLEMLEATGFKGSAWIDGSFMCNKEEPEDIDLVLVYESESLDNISESARPVLNGLFDTLTIKTRFNLHVFQVRTDDERGVEYWKRFFGTQRDEVTPKGLASIGVNL</sequence>
<accession>A0A2A2PSK0</accession>
<evidence type="ECO:0000313" key="1">
    <source>
        <dbReference type="EMBL" id="PAW58191.1"/>
    </source>
</evidence>
<evidence type="ECO:0008006" key="3">
    <source>
        <dbReference type="Google" id="ProtNLM"/>
    </source>
</evidence>
<reference evidence="1 2" key="1">
    <citation type="submission" date="2017-08" db="EMBL/GenBank/DDBJ databases">
        <title>Draft Genome Sequence of Pseudomonas moraviensis TYU6, isolated from Taxus cuspidata by using PacBio Single-Molecule Real-Time Technology.</title>
        <authorList>
            <person name="Baek K.-H."/>
            <person name="Mishra A.K."/>
        </authorList>
    </citation>
    <scope>NUCLEOTIDE SEQUENCE [LARGE SCALE GENOMIC DNA]</scope>
    <source>
        <strain evidence="1 2">TYU6</strain>
    </source>
</reference>
<proteinExistence type="predicted"/>
<keyword evidence="2" id="KW-1185">Reference proteome</keyword>
<dbReference type="Pfam" id="PF22014">
    <property type="entry name" value="DUF6932"/>
    <property type="match status" value="1"/>
</dbReference>
<comment type="caution">
    <text evidence="1">The sequence shown here is derived from an EMBL/GenBank/DDBJ whole genome shotgun (WGS) entry which is preliminary data.</text>
</comment>
<dbReference type="AlphaFoldDB" id="A0A2A2PSK0"/>